<protein>
    <submittedName>
        <fullName evidence="2">ParA family protein</fullName>
    </submittedName>
</protein>
<dbReference type="PANTHER" id="PTHR13696:SF99">
    <property type="entry name" value="COBYRINIC ACID AC-DIAMIDE SYNTHASE"/>
    <property type="match status" value="1"/>
</dbReference>
<dbReference type="RefSeq" id="WP_119931831.1">
    <property type="nucleotide sequence ID" value="NZ_QZEY01000032.1"/>
</dbReference>
<keyword evidence="3" id="KW-1185">Reference proteome</keyword>
<dbReference type="PANTHER" id="PTHR13696">
    <property type="entry name" value="P-LOOP CONTAINING NUCLEOSIDE TRIPHOSPHATE HYDROLASE"/>
    <property type="match status" value="1"/>
</dbReference>
<dbReference type="SUPFAM" id="SSF52540">
    <property type="entry name" value="P-loop containing nucleoside triphosphate hydrolases"/>
    <property type="match status" value="1"/>
</dbReference>
<dbReference type="InterPro" id="IPR027417">
    <property type="entry name" value="P-loop_NTPase"/>
</dbReference>
<evidence type="ECO:0000259" key="1">
    <source>
        <dbReference type="Pfam" id="PF13614"/>
    </source>
</evidence>
<gene>
    <name evidence="2" type="ORF">D5H75_39730</name>
</gene>
<dbReference type="OrthoDB" id="4141202at2"/>
<dbReference type="CDD" id="cd02042">
    <property type="entry name" value="ParAB_family"/>
    <property type="match status" value="1"/>
</dbReference>
<dbReference type="Gene3D" id="3.40.50.300">
    <property type="entry name" value="P-loop containing nucleotide triphosphate hydrolases"/>
    <property type="match status" value="1"/>
</dbReference>
<dbReference type="InterPro" id="IPR050678">
    <property type="entry name" value="DNA_Partitioning_ATPase"/>
</dbReference>
<dbReference type="Pfam" id="PF13614">
    <property type="entry name" value="AAA_31"/>
    <property type="match status" value="1"/>
</dbReference>
<reference evidence="2 3" key="1">
    <citation type="submission" date="2018-09" db="EMBL/GenBank/DDBJ databases">
        <title>YIM 75507 draft genome.</title>
        <authorList>
            <person name="Tang S."/>
            <person name="Feng Y."/>
        </authorList>
    </citation>
    <scope>NUCLEOTIDE SEQUENCE [LARGE SCALE GENOMIC DNA]</scope>
    <source>
        <strain evidence="2 3">YIM 75507</strain>
    </source>
</reference>
<dbReference type="EMBL" id="QZEY01000032">
    <property type="protein sequence ID" value="RJL20206.1"/>
    <property type="molecule type" value="Genomic_DNA"/>
</dbReference>
<feature type="domain" description="AAA" evidence="1">
    <location>
        <begin position="1"/>
        <end position="178"/>
    </location>
</feature>
<proteinExistence type="predicted"/>
<sequence>MKTVAVVNQKGGVGKSATTLNLGAALAEVGRRVLLIDLDPQGHLTKALGLQAAPEHANMAKALLGQWAGELAELVTVYRDNLTVVPTSEDMFLLEPQMYAKTGREYLLSLLLDAMRPAFDYCLIDCPPSLGALTDDALVAARTDAEREGWVLIPVEAEDSSLDALRLLLRQINTLQTVLGIRVPIAGLVANKYDARRGRIATSTLEAYRNHPTLRLLEVIGDRKEVREAWRLHQPVVEHAPNSEAAGWYRNLAKEIEAR</sequence>
<dbReference type="PIRSF" id="PIRSF009320">
    <property type="entry name" value="Nuc_binding_HP_1000"/>
    <property type="match status" value="1"/>
</dbReference>
<evidence type="ECO:0000313" key="2">
    <source>
        <dbReference type="EMBL" id="RJL20206.1"/>
    </source>
</evidence>
<dbReference type="InterPro" id="IPR025669">
    <property type="entry name" value="AAA_dom"/>
</dbReference>
<accession>A0A3A4A490</accession>
<dbReference type="AlphaFoldDB" id="A0A3A4A490"/>
<dbReference type="Proteomes" id="UP000265768">
    <property type="component" value="Unassembled WGS sequence"/>
</dbReference>
<evidence type="ECO:0000313" key="3">
    <source>
        <dbReference type="Proteomes" id="UP000265768"/>
    </source>
</evidence>
<organism evidence="2 3">
    <name type="scientific">Bailinhaonella thermotolerans</name>
    <dbReference type="NCBI Taxonomy" id="1070861"/>
    <lineage>
        <taxon>Bacteria</taxon>
        <taxon>Bacillati</taxon>
        <taxon>Actinomycetota</taxon>
        <taxon>Actinomycetes</taxon>
        <taxon>Streptosporangiales</taxon>
        <taxon>Streptosporangiaceae</taxon>
        <taxon>Bailinhaonella</taxon>
    </lineage>
</organism>
<name>A0A3A4A490_9ACTN</name>
<comment type="caution">
    <text evidence="2">The sequence shown here is derived from an EMBL/GenBank/DDBJ whole genome shotgun (WGS) entry which is preliminary data.</text>
</comment>